<evidence type="ECO:0000313" key="3">
    <source>
        <dbReference type="Proteomes" id="UP001501352"/>
    </source>
</evidence>
<proteinExistence type="predicted"/>
<dbReference type="InterPro" id="IPR030972">
    <property type="entry name" value="UrcA_uranyl"/>
</dbReference>
<keyword evidence="1" id="KW-0732">Signal</keyword>
<gene>
    <name evidence="2" type="ORF">GCM10009422_05640</name>
</gene>
<comment type="caution">
    <text evidence="2">The sequence shown here is derived from an EMBL/GenBank/DDBJ whole genome shotgun (WGS) entry which is preliminary data.</text>
</comment>
<dbReference type="NCBIfam" id="TIGR04433">
    <property type="entry name" value="UrcA_uranyl"/>
    <property type="match status" value="1"/>
</dbReference>
<evidence type="ECO:0000256" key="1">
    <source>
        <dbReference type="SAM" id="SignalP"/>
    </source>
</evidence>
<sequence>MTKTLFSVAALGLLTAAPAFAQDTVRVRVNDLDLSTRAGAVAFDTRVAAEARTACLRGSRSIPNAVCIQRVQREVLAQLPQARQDDYARARRAGDIEARAFTGWAA</sequence>
<dbReference type="Proteomes" id="UP001501352">
    <property type="component" value="Unassembled WGS sequence"/>
</dbReference>
<accession>A0ABN1GKQ7</accession>
<dbReference type="EMBL" id="BAAAGA010000001">
    <property type="protein sequence ID" value="GAA0613540.1"/>
    <property type="molecule type" value="Genomic_DNA"/>
</dbReference>
<protein>
    <recommendedName>
        <fullName evidence="4">UrcA family protein</fullName>
    </recommendedName>
</protein>
<reference evidence="2 3" key="1">
    <citation type="journal article" date="2019" name="Int. J. Syst. Evol. Microbiol.">
        <title>The Global Catalogue of Microorganisms (GCM) 10K type strain sequencing project: providing services to taxonomists for standard genome sequencing and annotation.</title>
        <authorList>
            <consortium name="The Broad Institute Genomics Platform"/>
            <consortium name="The Broad Institute Genome Sequencing Center for Infectious Disease"/>
            <person name="Wu L."/>
            <person name="Ma J."/>
        </authorList>
    </citation>
    <scope>NUCLEOTIDE SEQUENCE [LARGE SCALE GENOMIC DNA]</scope>
    <source>
        <strain evidence="2 3">JCM 12928</strain>
    </source>
</reference>
<organism evidence="2 3">
    <name type="scientific">Brevundimonas kwangchunensis</name>
    <dbReference type="NCBI Taxonomy" id="322163"/>
    <lineage>
        <taxon>Bacteria</taxon>
        <taxon>Pseudomonadati</taxon>
        <taxon>Pseudomonadota</taxon>
        <taxon>Alphaproteobacteria</taxon>
        <taxon>Caulobacterales</taxon>
        <taxon>Caulobacteraceae</taxon>
        <taxon>Brevundimonas</taxon>
    </lineage>
</organism>
<evidence type="ECO:0000313" key="2">
    <source>
        <dbReference type="EMBL" id="GAA0613540.1"/>
    </source>
</evidence>
<keyword evidence="3" id="KW-1185">Reference proteome</keyword>
<dbReference type="RefSeq" id="WP_343790056.1">
    <property type="nucleotide sequence ID" value="NZ_BAAAGA010000001.1"/>
</dbReference>
<feature type="chain" id="PRO_5046765387" description="UrcA family protein" evidence="1">
    <location>
        <begin position="22"/>
        <end position="106"/>
    </location>
</feature>
<evidence type="ECO:0008006" key="4">
    <source>
        <dbReference type="Google" id="ProtNLM"/>
    </source>
</evidence>
<feature type="signal peptide" evidence="1">
    <location>
        <begin position="1"/>
        <end position="21"/>
    </location>
</feature>
<name>A0ABN1GKQ7_9CAUL</name>